<dbReference type="EMBL" id="CP044205">
    <property type="protein sequence ID" value="QFY44579.1"/>
    <property type="molecule type" value="Genomic_DNA"/>
</dbReference>
<sequence>MAESHVISGLVAKRSEMAGLIQHYQAEISRISTDLNHIDATIKLFSPEFDLRTVRAKAHRERSHSFTHGERPRLILDILRESVDGLTSGEIAEAMLRLKGVESNANRIEQFQRCALSALNKLEAKGLVAPSETEGAARIWKIA</sequence>
<dbReference type="KEGG" id="mmob:F6R98_19710"/>
<organism evidence="1 2">
    <name type="scientific">Candidatus Methylospira mobilis</name>
    <dbReference type="NCBI Taxonomy" id="1808979"/>
    <lineage>
        <taxon>Bacteria</taxon>
        <taxon>Pseudomonadati</taxon>
        <taxon>Pseudomonadota</taxon>
        <taxon>Gammaproteobacteria</taxon>
        <taxon>Methylococcales</taxon>
        <taxon>Methylococcaceae</taxon>
        <taxon>Candidatus Methylospira</taxon>
    </lineage>
</organism>
<proteinExistence type="predicted"/>
<reference evidence="1 2" key="1">
    <citation type="submission" date="2019-09" db="EMBL/GenBank/DDBJ databases">
        <title>Ecophysiology of the spiral-shaped methanotroph Methylospira mobilis as revealed by the complete genome sequence.</title>
        <authorList>
            <person name="Oshkin I.Y."/>
            <person name="Dedysh S.N."/>
            <person name="Miroshnikov K."/>
            <person name="Danilova O.V."/>
            <person name="Hakobyan A."/>
            <person name="Liesack W."/>
        </authorList>
    </citation>
    <scope>NUCLEOTIDE SEQUENCE [LARGE SCALE GENOMIC DNA]</scope>
    <source>
        <strain evidence="1 2">Shm1</strain>
    </source>
</reference>
<dbReference type="AlphaFoldDB" id="A0A5Q0BLU7"/>
<gene>
    <name evidence="1" type="ORF">F6R98_19710</name>
</gene>
<accession>A0A5Q0BLU7</accession>
<dbReference type="Proteomes" id="UP000325755">
    <property type="component" value="Chromosome"/>
</dbReference>
<dbReference type="InParanoid" id="A0A5Q0BLU7"/>
<name>A0A5Q0BLU7_9GAMM</name>
<keyword evidence="2" id="KW-1185">Reference proteome</keyword>
<dbReference type="RefSeq" id="WP_153250542.1">
    <property type="nucleotide sequence ID" value="NZ_CP044205.1"/>
</dbReference>
<dbReference type="OrthoDB" id="6689728at2"/>
<protein>
    <submittedName>
        <fullName evidence="1">Uncharacterized protein</fullName>
    </submittedName>
</protein>
<evidence type="ECO:0000313" key="1">
    <source>
        <dbReference type="EMBL" id="QFY44579.1"/>
    </source>
</evidence>
<evidence type="ECO:0000313" key="2">
    <source>
        <dbReference type="Proteomes" id="UP000325755"/>
    </source>
</evidence>